<protein>
    <submittedName>
        <fullName evidence="2">Uncharacterized protein</fullName>
    </submittedName>
</protein>
<evidence type="ECO:0000256" key="1">
    <source>
        <dbReference type="SAM" id="MobiDB-lite"/>
    </source>
</evidence>
<evidence type="ECO:0000313" key="3">
    <source>
        <dbReference type="Proteomes" id="UP000027002"/>
    </source>
</evidence>
<gene>
    <name evidence="2" type="ORF">UV8b_06672</name>
</gene>
<dbReference type="RefSeq" id="XP_043000104.1">
    <property type="nucleotide sequence ID" value="XM_043144169.1"/>
</dbReference>
<dbReference type="GeneID" id="66067449"/>
<dbReference type="KEGG" id="uvi:66067449"/>
<sequence length="135" mass="14715">MRTGLGAAQRMLVQAGESRDEPQHQPSSLIAVASLTTAANLESCFTAQTDLLFPFDTPVADRGNNDQRSTRPPHVTRMAPPENNATRCNEGIPSCNDTLLPPSNNMEPRRGPYPMTYHATAFLHLGPMNEPDSDV</sequence>
<proteinExistence type="predicted"/>
<feature type="compositionally biased region" description="Polar residues" evidence="1">
    <location>
        <begin position="95"/>
        <end position="106"/>
    </location>
</feature>
<reference evidence="2" key="1">
    <citation type="submission" date="2020-03" db="EMBL/GenBank/DDBJ databases">
        <title>A mixture of massive structural variations and highly conserved coding sequences in Ustilaginoidea virens genome.</title>
        <authorList>
            <person name="Zhang K."/>
            <person name="Zhao Z."/>
            <person name="Zhang Z."/>
            <person name="Li Y."/>
            <person name="Hsiang T."/>
            <person name="Sun W."/>
        </authorList>
    </citation>
    <scope>NUCLEOTIDE SEQUENCE</scope>
    <source>
        <strain evidence="2">UV-8b</strain>
    </source>
</reference>
<dbReference type="EMBL" id="CP072757">
    <property type="protein sequence ID" value="QUC22431.1"/>
    <property type="molecule type" value="Genomic_DNA"/>
</dbReference>
<feature type="region of interest" description="Disordered" evidence="1">
    <location>
        <begin position="57"/>
        <end position="108"/>
    </location>
</feature>
<dbReference type="Proteomes" id="UP000027002">
    <property type="component" value="Chromosome 5"/>
</dbReference>
<accession>A0A8E5MK24</accession>
<dbReference type="AlphaFoldDB" id="A0A8E5MK24"/>
<name>A0A8E5MK24_USTVR</name>
<evidence type="ECO:0000313" key="2">
    <source>
        <dbReference type="EMBL" id="QUC22431.1"/>
    </source>
</evidence>
<keyword evidence="3" id="KW-1185">Reference proteome</keyword>
<organism evidence="2 3">
    <name type="scientific">Ustilaginoidea virens</name>
    <name type="common">Rice false smut fungus</name>
    <name type="synonym">Villosiclava virens</name>
    <dbReference type="NCBI Taxonomy" id="1159556"/>
    <lineage>
        <taxon>Eukaryota</taxon>
        <taxon>Fungi</taxon>
        <taxon>Dikarya</taxon>
        <taxon>Ascomycota</taxon>
        <taxon>Pezizomycotina</taxon>
        <taxon>Sordariomycetes</taxon>
        <taxon>Hypocreomycetidae</taxon>
        <taxon>Hypocreales</taxon>
        <taxon>Clavicipitaceae</taxon>
        <taxon>Ustilaginoidea</taxon>
    </lineage>
</organism>